<dbReference type="InterPro" id="IPR029000">
    <property type="entry name" value="Cyclophilin-like_dom_sf"/>
</dbReference>
<evidence type="ECO:0000256" key="3">
    <source>
        <dbReference type="ARBA" id="ARBA00013194"/>
    </source>
</evidence>
<feature type="domain" description="PPIase cyclophilin-type" evidence="8">
    <location>
        <begin position="39"/>
        <end position="177"/>
    </location>
</feature>
<evidence type="ECO:0000259" key="8">
    <source>
        <dbReference type="PROSITE" id="PS50072"/>
    </source>
</evidence>
<dbReference type="PANTHER" id="PTHR45625:SF4">
    <property type="entry name" value="PEPTIDYLPROLYL ISOMERASE DOMAIN AND WD REPEAT-CONTAINING PROTEIN 1"/>
    <property type="match status" value="1"/>
</dbReference>
<keyword evidence="10" id="KW-1185">Reference proteome</keyword>
<keyword evidence="5 6" id="KW-0413">Isomerase</keyword>
<dbReference type="InterPro" id="IPR001179">
    <property type="entry name" value="PPIase_FKBP_dom"/>
</dbReference>
<dbReference type="PROSITE" id="PS50072">
    <property type="entry name" value="CSA_PPIASE_2"/>
    <property type="match status" value="1"/>
</dbReference>
<comment type="caution">
    <text evidence="9">The sequence shown here is derived from an EMBL/GenBank/DDBJ whole genome shotgun (WGS) entry which is preliminary data.</text>
</comment>
<comment type="catalytic activity">
    <reaction evidence="1 6">
        <text>[protein]-peptidylproline (omega=180) = [protein]-peptidylproline (omega=0)</text>
        <dbReference type="Rhea" id="RHEA:16237"/>
        <dbReference type="Rhea" id="RHEA-COMP:10747"/>
        <dbReference type="Rhea" id="RHEA-COMP:10748"/>
        <dbReference type="ChEBI" id="CHEBI:83833"/>
        <dbReference type="ChEBI" id="CHEBI:83834"/>
        <dbReference type="EC" id="5.2.1.8"/>
    </reaction>
</comment>
<evidence type="ECO:0000256" key="2">
    <source>
        <dbReference type="ARBA" id="ARBA00007365"/>
    </source>
</evidence>
<dbReference type="PANTHER" id="PTHR45625">
    <property type="entry name" value="PEPTIDYL-PROLYL CIS-TRANS ISOMERASE-RELATED"/>
    <property type="match status" value="1"/>
</dbReference>
<dbReference type="EC" id="5.2.1.8" evidence="3 6"/>
<protein>
    <recommendedName>
        <fullName evidence="3 6">peptidylprolyl isomerase</fullName>
        <ecNumber evidence="3 6">5.2.1.8</ecNumber>
    </recommendedName>
</protein>
<dbReference type="InterPro" id="IPR046357">
    <property type="entry name" value="PPIase_dom_sf"/>
</dbReference>
<gene>
    <name evidence="9" type="ORF">AABB81_01555</name>
</gene>
<dbReference type="EMBL" id="JBCDNA010000001">
    <property type="protein sequence ID" value="MEL4454564.1"/>
    <property type="molecule type" value="Genomic_DNA"/>
</dbReference>
<proteinExistence type="inferred from homology"/>
<dbReference type="InterPro" id="IPR020892">
    <property type="entry name" value="Cyclophilin-type_PPIase_CS"/>
</dbReference>
<evidence type="ECO:0000256" key="6">
    <source>
        <dbReference type="PROSITE-ProRule" id="PRU00277"/>
    </source>
</evidence>
<evidence type="ECO:0000259" key="7">
    <source>
        <dbReference type="PROSITE" id="PS50059"/>
    </source>
</evidence>
<dbReference type="PRINTS" id="PR00153">
    <property type="entry name" value="CSAPPISMRASE"/>
</dbReference>
<dbReference type="Proteomes" id="UP001474120">
    <property type="component" value="Unassembled WGS sequence"/>
</dbReference>
<name>A0ABU9KWK1_9FLAO</name>
<dbReference type="SUPFAM" id="SSF50891">
    <property type="entry name" value="Cyclophilin-like"/>
    <property type="match status" value="1"/>
</dbReference>
<evidence type="ECO:0000256" key="5">
    <source>
        <dbReference type="ARBA" id="ARBA00023235"/>
    </source>
</evidence>
<dbReference type="RefSeq" id="WP_342158135.1">
    <property type="nucleotide sequence ID" value="NZ_JBCDNA010000001.1"/>
</dbReference>
<evidence type="ECO:0000313" key="10">
    <source>
        <dbReference type="Proteomes" id="UP001474120"/>
    </source>
</evidence>
<sequence length="367" mass="41041">MKVINLILLIFLINFGACKTTKYTDLDDGIYADLQTDKGDILLKLEYEIVPITVANFVSLAEGTNPYMDEKYKGKRFYDGLKFHRIVNDFMIQGGDPRGNGSGDPGYKFEDEFPMDDSGNLILTHDGPGILSMANSGPDSNGSQFFITHKETKFLDGKHSVFGYVVQGQEVVDSMAQNDLIQRIEIIRIGKKAKDFDAAAEFTSYFAKIEERQKLVEELREKKKEELIQFVINNEAAAQIMPSGLKILTITEGTGEKPAQGSKVDVYYAGYFMTGDLFDSNVKEIAEVYGKYDRRRDQMNGYRPIPMDYSPDAALIPGFREGLQQMNYGDKVLLIIPSHLGYGEQGANGVIPPNADLLFQLEIVAKP</sequence>
<organism evidence="9 10">
    <name type="scientific">Lutimonas vermicola</name>
    <dbReference type="NCBI Taxonomy" id="414288"/>
    <lineage>
        <taxon>Bacteria</taxon>
        <taxon>Pseudomonadati</taxon>
        <taxon>Bacteroidota</taxon>
        <taxon>Flavobacteriia</taxon>
        <taxon>Flavobacteriales</taxon>
        <taxon>Flavobacteriaceae</taxon>
        <taxon>Lutimonas</taxon>
    </lineage>
</organism>
<evidence type="ECO:0000256" key="1">
    <source>
        <dbReference type="ARBA" id="ARBA00000971"/>
    </source>
</evidence>
<dbReference type="CDD" id="cd00317">
    <property type="entry name" value="cyclophilin"/>
    <property type="match status" value="1"/>
</dbReference>
<dbReference type="PROSITE" id="PS00170">
    <property type="entry name" value="CSA_PPIASE_1"/>
    <property type="match status" value="1"/>
</dbReference>
<dbReference type="GO" id="GO:0003755">
    <property type="term" value="F:peptidyl-prolyl cis-trans isomerase activity"/>
    <property type="evidence" value="ECO:0007669"/>
    <property type="project" value="UniProtKB-EC"/>
</dbReference>
<dbReference type="SUPFAM" id="SSF54534">
    <property type="entry name" value="FKBP-like"/>
    <property type="match status" value="1"/>
</dbReference>
<dbReference type="Pfam" id="PF00160">
    <property type="entry name" value="Pro_isomerase"/>
    <property type="match status" value="1"/>
</dbReference>
<dbReference type="Gene3D" id="3.10.50.40">
    <property type="match status" value="1"/>
</dbReference>
<comment type="similarity">
    <text evidence="2">Belongs to the cyclophilin-type PPIase family.</text>
</comment>
<reference evidence="9 10" key="1">
    <citation type="submission" date="2024-04" db="EMBL/GenBank/DDBJ databases">
        <title>whole genome sequencing of Lutimonas vermicola strain IMCC1616.</title>
        <authorList>
            <person name="Bae S.S."/>
        </authorList>
    </citation>
    <scope>NUCLEOTIDE SEQUENCE [LARGE SCALE GENOMIC DNA]</scope>
    <source>
        <strain evidence="9 10">IMCC1616</strain>
    </source>
</reference>
<dbReference type="Gene3D" id="2.40.100.10">
    <property type="entry name" value="Cyclophilin-like"/>
    <property type="match status" value="1"/>
</dbReference>
<feature type="domain" description="PPIase FKBP-type" evidence="7">
    <location>
        <begin position="261"/>
        <end position="367"/>
    </location>
</feature>
<dbReference type="InterPro" id="IPR002130">
    <property type="entry name" value="Cyclophilin-type_PPIase_dom"/>
</dbReference>
<accession>A0ABU9KWK1</accession>
<dbReference type="InterPro" id="IPR044666">
    <property type="entry name" value="Cyclophilin_A-like"/>
</dbReference>
<dbReference type="Pfam" id="PF00254">
    <property type="entry name" value="FKBP_C"/>
    <property type="match status" value="1"/>
</dbReference>
<evidence type="ECO:0000256" key="4">
    <source>
        <dbReference type="ARBA" id="ARBA00023110"/>
    </source>
</evidence>
<evidence type="ECO:0000313" key="9">
    <source>
        <dbReference type="EMBL" id="MEL4454564.1"/>
    </source>
</evidence>
<keyword evidence="4 6" id="KW-0697">Rotamase</keyword>
<dbReference type="PROSITE" id="PS50059">
    <property type="entry name" value="FKBP_PPIASE"/>
    <property type="match status" value="1"/>
</dbReference>